<dbReference type="EMBL" id="UOEU01000656">
    <property type="protein sequence ID" value="VAW37187.1"/>
    <property type="molecule type" value="Genomic_DNA"/>
</dbReference>
<reference evidence="1" key="1">
    <citation type="submission" date="2018-06" db="EMBL/GenBank/DDBJ databases">
        <authorList>
            <person name="Zhirakovskaya E."/>
        </authorList>
    </citation>
    <scope>NUCLEOTIDE SEQUENCE</scope>
</reference>
<dbReference type="Gene3D" id="3.90.79.10">
    <property type="entry name" value="Nucleoside Triphosphate Pyrophosphohydrolase"/>
    <property type="match status" value="1"/>
</dbReference>
<dbReference type="InterPro" id="IPR015797">
    <property type="entry name" value="NUDIX_hydrolase-like_dom_sf"/>
</dbReference>
<sequence length="155" mass="17545">MAATVCYDIYGNPVPVLSESITFCPAVYGVFIENSQVLLQQQAQTGLWHPLGKMLTANDTPTQVIRHYFRQLTGLTPFTGSLLFVEDQFLLDEERRAWKVSALYYALQRPLNSTTTLTESEENSPTSWLPLADLQREQLQFGYEAIQAGKLQLKL</sequence>
<protein>
    <submittedName>
        <fullName evidence="1">Uncharacterized protein</fullName>
    </submittedName>
</protein>
<gene>
    <name evidence="1" type="ORF">MNBD_CHLOROFLEXI01-3511</name>
</gene>
<accession>A0A3B0VFV1</accession>
<dbReference type="AlphaFoldDB" id="A0A3B0VFV1"/>
<proteinExistence type="predicted"/>
<evidence type="ECO:0000313" key="1">
    <source>
        <dbReference type="EMBL" id="VAW37187.1"/>
    </source>
</evidence>
<organism evidence="1">
    <name type="scientific">hydrothermal vent metagenome</name>
    <dbReference type="NCBI Taxonomy" id="652676"/>
    <lineage>
        <taxon>unclassified sequences</taxon>
        <taxon>metagenomes</taxon>
        <taxon>ecological metagenomes</taxon>
    </lineage>
</organism>
<name>A0A3B0VFV1_9ZZZZ</name>
<dbReference type="SUPFAM" id="SSF55811">
    <property type="entry name" value="Nudix"/>
    <property type="match status" value="1"/>
</dbReference>